<evidence type="ECO:0000313" key="14">
    <source>
        <dbReference type="EMBL" id="KAA0023424.1"/>
    </source>
</evidence>
<evidence type="ECO:0000256" key="10">
    <source>
        <dbReference type="ARBA" id="ARBA00023002"/>
    </source>
</evidence>
<dbReference type="Gene3D" id="3.50.50.60">
    <property type="entry name" value="FAD/NAD(P)-binding domain"/>
    <property type="match status" value="1"/>
</dbReference>
<accession>A0A5A7SCY9</accession>
<dbReference type="UniPathway" id="UPA00252"/>
<evidence type="ECO:0000256" key="5">
    <source>
        <dbReference type="ARBA" id="ARBA00008310"/>
    </source>
</evidence>
<comment type="function">
    <text evidence="3 12">Involved in coproporphyrin-dependent heme b biosynthesis. Catalyzes the oxidation of coproporphyrinogen III to coproporphyrin III.</text>
</comment>
<evidence type="ECO:0000256" key="12">
    <source>
        <dbReference type="RuleBase" id="RU364052"/>
    </source>
</evidence>
<dbReference type="InterPro" id="IPR036188">
    <property type="entry name" value="FAD/NAD-bd_sf"/>
</dbReference>
<dbReference type="SUPFAM" id="SSF54373">
    <property type="entry name" value="FAD-linked reductases, C-terminal domain"/>
    <property type="match status" value="1"/>
</dbReference>
<comment type="cofactor">
    <cofactor evidence="2 12">
        <name>FAD</name>
        <dbReference type="ChEBI" id="CHEBI:57692"/>
    </cofactor>
</comment>
<dbReference type="PANTHER" id="PTHR42923">
    <property type="entry name" value="PROTOPORPHYRINOGEN OXIDASE"/>
    <property type="match status" value="1"/>
</dbReference>
<dbReference type="SUPFAM" id="SSF51905">
    <property type="entry name" value="FAD/NAD(P)-binding domain"/>
    <property type="match status" value="1"/>
</dbReference>
<dbReference type="RefSeq" id="WP_149429769.1">
    <property type="nucleotide sequence ID" value="NZ_VLNY01000003.1"/>
</dbReference>
<comment type="subcellular location">
    <subcellularLocation>
        <location evidence="12">Cytoplasm</location>
    </subcellularLocation>
</comment>
<gene>
    <name evidence="14" type="ORF">FOY51_08420</name>
</gene>
<dbReference type="Proteomes" id="UP000322244">
    <property type="component" value="Unassembled WGS sequence"/>
</dbReference>
<dbReference type="EC" id="1.3.3.15" evidence="6 12"/>
<dbReference type="NCBIfam" id="NF008841">
    <property type="entry name" value="PRK11883.1-1"/>
    <property type="match status" value="1"/>
</dbReference>
<proteinExistence type="inferred from homology"/>
<keyword evidence="12" id="KW-0963">Cytoplasm</keyword>
<keyword evidence="11 12" id="KW-0350">Heme biosynthesis</keyword>
<evidence type="ECO:0000256" key="1">
    <source>
        <dbReference type="ARBA" id="ARBA00001755"/>
    </source>
</evidence>
<keyword evidence="15" id="KW-1185">Reference proteome</keyword>
<dbReference type="GO" id="GO:0004729">
    <property type="term" value="F:oxygen-dependent protoporphyrinogen oxidase activity"/>
    <property type="evidence" value="ECO:0007669"/>
    <property type="project" value="UniProtKB-UniRule"/>
</dbReference>
<dbReference type="GO" id="GO:0006783">
    <property type="term" value="P:heme biosynthetic process"/>
    <property type="evidence" value="ECO:0007669"/>
    <property type="project" value="UniProtKB-UniRule"/>
</dbReference>
<dbReference type="Gene3D" id="3.90.660.20">
    <property type="entry name" value="Protoporphyrinogen oxidase, mitochondrial, domain 2"/>
    <property type="match status" value="1"/>
</dbReference>
<keyword evidence="10 12" id="KW-0560">Oxidoreductase</keyword>
<dbReference type="NCBIfam" id="TIGR00562">
    <property type="entry name" value="proto_IX_ox"/>
    <property type="match status" value="1"/>
</dbReference>
<sequence>MTSVAVIGGGIAGLVAAYRLRHSLGDAATITVIEASDRVGGKLRTESLAGGSVDVGAEAFIARRPEVPALLTELGLADQLVHPAGLRPLVFAGGSLHALPAATLMGVPSGPDSMVGLVDDATIARITDEPNSALTWNRDTDVDVASLVAARFGEQVVARSVDPLLGGVYSGRADTIGIRAALPTLAKALDAGAPNLTQAVRDAMPQPSAGPVFGGIRDGYGVLLDALVAAADASVLTGTAVESLERVGDRWSVAPIGTFDAVVLAVPAPGLASLLGDSAPDAAGAASRIAVAASALVTLAFPADTALPQHSGVLIGSGEPLHAKAFTLSSNKWPHLREREAVLVRASFGRFGDDSTVRWPDAELVSAARADLSTVLGVTAEPVGSVVQRWWTGLPQYGPGHLDRVRAIEDGVARLDGLEVAGGFLHGVGVPACVASGTAAAQRLAARVAP</sequence>
<name>A0A5A7SCY9_9NOCA</name>
<dbReference type="InterPro" id="IPR004572">
    <property type="entry name" value="Protoporphyrinogen_oxidase"/>
</dbReference>
<reference evidence="14 15" key="1">
    <citation type="submission" date="2019-07" db="EMBL/GenBank/DDBJ databases">
        <title>Rhodococcus cavernicolus sp. nov., isolated from a cave.</title>
        <authorList>
            <person name="Lee S.D."/>
        </authorList>
    </citation>
    <scope>NUCLEOTIDE SEQUENCE [LARGE SCALE GENOMIC DNA]</scope>
    <source>
        <strain evidence="14 15">C1-24</strain>
    </source>
</reference>
<dbReference type="InterPro" id="IPR002937">
    <property type="entry name" value="Amino_oxidase"/>
</dbReference>
<evidence type="ECO:0000256" key="7">
    <source>
        <dbReference type="ARBA" id="ARBA00019046"/>
    </source>
</evidence>
<evidence type="ECO:0000256" key="11">
    <source>
        <dbReference type="ARBA" id="ARBA00023133"/>
    </source>
</evidence>
<comment type="caution">
    <text evidence="14">The sequence shown here is derived from an EMBL/GenBank/DDBJ whole genome shotgun (WGS) entry which is preliminary data.</text>
</comment>
<dbReference type="OrthoDB" id="4496419at2"/>
<evidence type="ECO:0000256" key="4">
    <source>
        <dbReference type="ARBA" id="ARBA00004744"/>
    </source>
</evidence>
<dbReference type="Pfam" id="PF01593">
    <property type="entry name" value="Amino_oxidase"/>
    <property type="match status" value="1"/>
</dbReference>
<comment type="pathway">
    <text evidence="4 12">Porphyrin-containing compound metabolism; protoheme biosynthesis.</text>
</comment>
<dbReference type="GO" id="GO:0005737">
    <property type="term" value="C:cytoplasm"/>
    <property type="evidence" value="ECO:0007669"/>
    <property type="project" value="UniProtKB-SubCell"/>
</dbReference>
<evidence type="ECO:0000256" key="8">
    <source>
        <dbReference type="ARBA" id="ARBA00022630"/>
    </source>
</evidence>
<dbReference type="PANTHER" id="PTHR42923:SF3">
    <property type="entry name" value="PROTOPORPHYRINOGEN OXIDASE"/>
    <property type="match status" value="1"/>
</dbReference>
<evidence type="ECO:0000259" key="13">
    <source>
        <dbReference type="Pfam" id="PF01593"/>
    </source>
</evidence>
<comment type="similarity">
    <text evidence="5 12">Belongs to the protoporphyrinogen/coproporphyrinogen oxidase family. Coproporphyrinogen III oxidase subfamily.</text>
</comment>
<keyword evidence="8 12" id="KW-0285">Flavoprotein</keyword>
<evidence type="ECO:0000256" key="3">
    <source>
        <dbReference type="ARBA" id="ARBA00002185"/>
    </source>
</evidence>
<dbReference type="AlphaFoldDB" id="A0A5A7SCY9"/>
<organism evidence="14 15">
    <name type="scientific">Antrihabitans cavernicola</name>
    <dbReference type="NCBI Taxonomy" id="2495913"/>
    <lineage>
        <taxon>Bacteria</taxon>
        <taxon>Bacillati</taxon>
        <taxon>Actinomycetota</taxon>
        <taxon>Actinomycetes</taxon>
        <taxon>Mycobacteriales</taxon>
        <taxon>Nocardiaceae</taxon>
        <taxon>Antrihabitans</taxon>
    </lineage>
</organism>
<protein>
    <recommendedName>
        <fullName evidence="7 12">Coproporphyrinogen III oxidase</fullName>
        <ecNumber evidence="6 12">1.3.3.15</ecNumber>
    </recommendedName>
</protein>
<evidence type="ECO:0000313" key="15">
    <source>
        <dbReference type="Proteomes" id="UP000322244"/>
    </source>
</evidence>
<dbReference type="InterPro" id="IPR050464">
    <property type="entry name" value="Zeta_carotene_desat/Oxidored"/>
</dbReference>
<dbReference type="EMBL" id="VLNY01000003">
    <property type="protein sequence ID" value="KAA0023424.1"/>
    <property type="molecule type" value="Genomic_DNA"/>
</dbReference>
<keyword evidence="9 12" id="KW-0274">FAD</keyword>
<evidence type="ECO:0000256" key="6">
    <source>
        <dbReference type="ARBA" id="ARBA00012402"/>
    </source>
</evidence>
<dbReference type="Gene3D" id="1.10.3110.10">
    <property type="entry name" value="protoporphyrinogen ix oxidase, domain 3"/>
    <property type="match status" value="1"/>
</dbReference>
<evidence type="ECO:0000256" key="2">
    <source>
        <dbReference type="ARBA" id="ARBA00001974"/>
    </source>
</evidence>
<feature type="domain" description="Amine oxidase" evidence="13">
    <location>
        <begin position="11"/>
        <end position="444"/>
    </location>
</feature>
<comment type="catalytic activity">
    <reaction evidence="1">
        <text>coproporphyrinogen III + 3 O2 = coproporphyrin III + 3 H2O2</text>
        <dbReference type="Rhea" id="RHEA:43436"/>
        <dbReference type="ChEBI" id="CHEBI:15379"/>
        <dbReference type="ChEBI" id="CHEBI:16240"/>
        <dbReference type="ChEBI" id="CHEBI:57309"/>
        <dbReference type="ChEBI" id="CHEBI:131725"/>
        <dbReference type="EC" id="1.3.3.15"/>
    </reaction>
    <physiologicalReaction direction="left-to-right" evidence="1">
        <dbReference type="Rhea" id="RHEA:43437"/>
    </physiologicalReaction>
</comment>
<evidence type="ECO:0000256" key="9">
    <source>
        <dbReference type="ARBA" id="ARBA00022827"/>
    </source>
</evidence>